<sequence length="88" mass="9897">MELVQKHIPATGYAGMDSPIGITLNAGHNTIEQRYVVLRYILLNGHTLELSQFVHQLSEQSPEHENMLITIAELLEQKGIEQGWEEGS</sequence>
<comment type="caution">
    <text evidence="1">The sequence shown here is derived from an EMBL/GenBank/DDBJ whole genome shotgun (WGS) entry which is preliminary data.</text>
</comment>
<dbReference type="EMBL" id="CBXF010000002">
    <property type="protein sequence ID" value="CDL80997.1"/>
    <property type="molecule type" value="Genomic_DNA"/>
</dbReference>
<dbReference type="Proteomes" id="UP000019202">
    <property type="component" value="Unassembled WGS sequence"/>
</dbReference>
<proteinExistence type="predicted"/>
<dbReference type="AlphaFoldDB" id="W1IRA1"/>
<evidence type="ECO:0000313" key="2">
    <source>
        <dbReference type="Proteomes" id="UP000019202"/>
    </source>
</evidence>
<gene>
    <name evidence="1" type="ORF">XSR1_100047</name>
</gene>
<protein>
    <submittedName>
        <fullName evidence="1">Transposase</fullName>
    </submittedName>
</protein>
<accession>W1IRA1</accession>
<keyword evidence="2" id="KW-1185">Reference proteome</keyword>
<evidence type="ECO:0000313" key="1">
    <source>
        <dbReference type="EMBL" id="CDL80997.1"/>
    </source>
</evidence>
<organism evidence="1 2">
    <name type="scientific">Xenorhabdus szentirmaii DSM 16338</name>
    <dbReference type="NCBI Taxonomy" id="1427518"/>
    <lineage>
        <taxon>Bacteria</taxon>
        <taxon>Pseudomonadati</taxon>
        <taxon>Pseudomonadota</taxon>
        <taxon>Gammaproteobacteria</taxon>
        <taxon>Enterobacterales</taxon>
        <taxon>Morganellaceae</taxon>
        <taxon>Xenorhabdus</taxon>
    </lineage>
</organism>
<name>W1IRA1_9GAMM</name>
<reference evidence="1" key="1">
    <citation type="submission" date="2013-11" db="EMBL/GenBank/DDBJ databases">
        <title>Draft genome sequence and annotation of the entomopathogenic bacteria, Xenorhabdus cabanillasi strain JM26 and Xenorhabdus szentirmai strain DSM 16338.</title>
        <authorList>
            <person name="Gualtieri M."/>
            <person name="Ogier J.C."/>
            <person name="Pages S."/>
            <person name="Givaudan A."/>
            <person name="Gaudriault S."/>
        </authorList>
    </citation>
    <scope>NUCLEOTIDE SEQUENCE [LARGE SCALE GENOMIC DNA]</scope>
    <source>
        <strain evidence="1">DSM 16338</strain>
    </source>
</reference>